<feature type="region of interest" description="Disordered" evidence="1">
    <location>
        <begin position="214"/>
        <end position="239"/>
    </location>
</feature>
<evidence type="ECO:0000256" key="1">
    <source>
        <dbReference type="SAM" id="MobiDB-lite"/>
    </source>
</evidence>
<proteinExistence type="predicted"/>
<evidence type="ECO:0000313" key="2">
    <source>
        <dbReference type="EMBL" id="SDQ02498.1"/>
    </source>
</evidence>
<dbReference type="Proteomes" id="UP000199460">
    <property type="component" value="Unassembled WGS sequence"/>
</dbReference>
<reference evidence="3" key="1">
    <citation type="submission" date="2016-10" db="EMBL/GenBank/DDBJ databases">
        <authorList>
            <person name="Varghese N."/>
            <person name="Submissions S."/>
        </authorList>
    </citation>
    <scope>NUCLEOTIDE SEQUENCE [LARGE SCALE GENOMIC DNA]</scope>
    <source>
        <strain evidence="3">JCM 18416</strain>
    </source>
</reference>
<dbReference type="EMBL" id="FNJJ01000025">
    <property type="protein sequence ID" value="SDQ02498.1"/>
    <property type="molecule type" value="Genomic_DNA"/>
</dbReference>
<keyword evidence="3" id="KW-1185">Reference proteome</keyword>
<sequence>MGGLAAEAMGGGFKTGALAAGVNELLVAELDAQYEKMGIEDRKALLVMNSQVIGVLAAAAQGGEEKALQVGAQVAGNATQYNFLNHQDVDDLGEALEGCQGDCEEVRAEFRKRDAANRARLKACTTDCAQIRDELDMGSRALSELWQRDNTGITDEFLRNNINEWSSSGPRVATQVANAALEGKPGALSEIGHFLDQQGFNPFGINPTALGGLAGGKSSSTDTPKVAGPAKTGSAAGEMTPPLNQSLGAKENAASSASHIDQWSRHPKSIQDQMALQAAKEGQGVVIIKNLNDPKFKGMEKVELKVKSANGQDSVVHYVRDPKTGELMDFKFKKHSVENIKPWGNDSSVPPINPPYKHPGSD</sequence>
<feature type="compositionally biased region" description="Pro residues" evidence="1">
    <location>
        <begin position="351"/>
        <end position="362"/>
    </location>
</feature>
<protein>
    <submittedName>
        <fullName evidence="2">Uncharacterized protein</fullName>
    </submittedName>
</protein>
<accession>A0A1H0XHR5</accession>
<feature type="region of interest" description="Disordered" evidence="1">
    <location>
        <begin position="340"/>
        <end position="362"/>
    </location>
</feature>
<gene>
    <name evidence="2" type="ORF">SAMN05216213_1251</name>
</gene>
<name>A0A1H0XHR5_9GAMM</name>
<organism evidence="2 3">
    <name type="scientific">Ectopseudomonas guguanensis</name>
    <dbReference type="NCBI Taxonomy" id="1198456"/>
    <lineage>
        <taxon>Bacteria</taxon>
        <taxon>Pseudomonadati</taxon>
        <taxon>Pseudomonadota</taxon>
        <taxon>Gammaproteobacteria</taxon>
        <taxon>Pseudomonadales</taxon>
        <taxon>Pseudomonadaceae</taxon>
        <taxon>Ectopseudomonas</taxon>
    </lineage>
</organism>
<evidence type="ECO:0000313" key="3">
    <source>
        <dbReference type="Proteomes" id="UP000199460"/>
    </source>
</evidence>
<dbReference type="AlphaFoldDB" id="A0A1H0XHR5"/>